<reference evidence="1" key="1">
    <citation type="journal article" date="2015" name="Nature">
        <title>Complex archaea that bridge the gap between prokaryotes and eukaryotes.</title>
        <authorList>
            <person name="Spang A."/>
            <person name="Saw J.H."/>
            <person name="Jorgensen S.L."/>
            <person name="Zaremba-Niedzwiedzka K."/>
            <person name="Martijn J."/>
            <person name="Lind A.E."/>
            <person name="van Eijk R."/>
            <person name="Schleper C."/>
            <person name="Guy L."/>
            <person name="Ettema T.J."/>
        </authorList>
    </citation>
    <scope>NUCLEOTIDE SEQUENCE</scope>
</reference>
<dbReference type="SUPFAM" id="SSF46785">
    <property type="entry name" value="Winged helix' DNA-binding domain"/>
    <property type="match status" value="1"/>
</dbReference>
<dbReference type="EMBL" id="LAZR01010137">
    <property type="protein sequence ID" value="KKM68612.1"/>
    <property type="molecule type" value="Genomic_DNA"/>
</dbReference>
<dbReference type="CDD" id="cd00090">
    <property type="entry name" value="HTH_ARSR"/>
    <property type="match status" value="1"/>
</dbReference>
<gene>
    <name evidence="1" type="ORF">LCGC14_1459100</name>
</gene>
<accession>A0A0F9MHK7</accession>
<dbReference type="PANTHER" id="PTHR36216">
    <property type="entry name" value="TRANSCRIPTIONAL REGULATOR, TRMB"/>
    <property type="match status" value="1"/>
</dbReference>
<dbReference type="InterPro" id="IPR036390">
    <property type="entry name" value="WH_DNA-bd_sf"/>
</dbReference>
<evidence type="ECO:0000313" key="1">
    <source>
        <dbReference type="EMBL" id="KKM68612.1"/>
    </source>
</evidence>
<organism evidence="1">
    <name type="scientific">marine sediment metagenome</name>
    <dbReference type="NCBI Taxonomy" id="412755"/>
    <lineage>
        <taxon>unclassified sequences</taxon>
        <taxon>metagenomes</taxon>
        <taxon>ecological metagenomes</taxon>
    </lineage>
</organism>
<dbReference type="InterPro" id="IPR036317">
    <property type="entry name" value="Cullin_homology_sf"/>
</dbReference>
<evidence type="ECO:0008006" key="2">
    <source>
        <dbReference type="Google" id="ProtNLM"/>
    </source>
</evidence>
<dbReference type="SUPFAM" id="SSF75632">
    <property type="entry name" value="Cullin homology domain"/>
    <property type="match status" value="1"/>
</dbReference>
<dbReference type="InterPro" id="IPR011991">
    <property type="entry name" value="ArsR-like_HTH"/>
</dbReference>
<dbReference type="InterPro" id="IPR036388">
    <property type="entry name" value="WH-like_DNA-bd_sf"/>
</dbReference>
<name>A0A0F9MHK7_9ZZZZ</name>
<comment type="caution">
    <text evidence="1">The sequence shown here is derived from an EMBL/GenBank/DDBJ whole genome shotgun (WGS) entry which is preliminary data.</text>
</comment>
<protein>
    <recommendedName>
        <fullName evidence="2">Winged helix-turn-helix transcription repressor HrcA DNA-binding domain-containing protein</fullName>
    </recommendedName>
</protein>
<dbReference type="AlphaFoldDB" id="A0A0F9MHK7"/>
<dbReference type="Gene3D" id="1.10.10.10">
    <property type="entry name" value="Winged helix-like DNA-binding domain superfamily/Winged helix DNA-binding domain"/>
    <property type="match status" value="1"/>
</dbReference>
<dbReference type="PANTHER" id="PTHR36216:SF1">
    <property type="entry name" value="HTH ARSR-TYPE DOMAIN-CONTAINING PROTEIN"/>
    <property type="match status" value="1"/>
</dbReference>
<proteinExistence type="predicted"/>
<sequence>MSSSKKSESAVLEIVKEFLKKKTFFSIEDIVVFVNNRVRRNPNLNKNSIEIIIKSFIKKRIIIPGTKLMKNNIIENPKRNEIFNFIKKNPSNINQIMKTLNLGSNQALWHLSCLEKFQFVRSKKITNRRIFFRFDSNPNFDELNYYLRVKIVQKIILFMKNEKKALKITEIATGMKKNHNTIKKYLDVLIGLKLINTEKEKNRIGYKLDQENYIKARKAIRGV</sequence>